<keyword evidence="1" id="KW-0472">Membrane</keyword>
<feature type="transmembrane region" description="Helical" evidence="1">
    <location>
        <begin position="33"/>
        <end position="54"/>
    </location>
</feature>
<sequence>HFPALLLPLVRIHLAYREPLRIKVFNFFPFDYTLIFMILGGVSTLWLEVMLYNLQSLYR</sequence>
<evidence type="ECO:0000313" key="3">
    <source>
        <dbReference type="Proteomes" id="UP000466442"/>
    </source>
</evidence>
<accession>A0A8S9XFT8</accession>
<gene>
    <name evidence="2" type="ORF">GE061_018367</name>
</gene>
<comment type="caution">
    <text evidence="2">The sequence shown here is derived from an EMBL/GenBank/DDBJ whole genome shotgun (WGS) entry which is preliminary data.</text>
</comment>
<dbReference type="EMBL" id="WIXP02000008">
    <property type="protein sequence ID" value="KAF6207128.1"/>
    <property type="molecule type" value="Genomic_DNA"/>
</dbReference>
<feature type="non-terminal residue" evidence="2">
    <location>
        <position position="1"/>
    </location>
</feature>
<proteinExistence type="predicted"/>
<keyword evidence="3" id="KW-1185">Reference proteome</keyword>
<name>A0A8S9XFT8_APOLU</name>
<dbReference type="Proteomes" id="UP000466442">
    <property type="component" value="Unassembled WGS sequence"/>
</dbReference>
<protein>
    <submittedName>
        <fullName evidence="2">Uncharacterized protein</fullName>
    </submittedName>
</protein>
<reference evidence="2" key="1">
    <citation type="journal article" date="2021" name="Mol. Ecol. Resour.">
        <title>Apolygus lucorum genome provides insights into omnivorousness and mesophyll feeding.</title>
        <authorList>
            <person name="Liu Y."/>
            <person name="Liu H."/>
            <person name="Wang H."/>
            <person name="Huang T."/>
            <person name="Liu B."/>
            <person name="Yang B."/>
            <person name="Yin L."/>
            <person name="Li B."/>
            <person name="Zhang Y."/>
            <person name="Zhang S."/>
            <person name="Jiang F."/>
            <person name="Zhang X."/>
            <person name="Ren Y."/>
            <person name="Wang B."/>
            <person name="Wang S."/>
            <person name="Lu Y."/>
            <person name="Wu K."/>
            <person name="Fan W."/>
            <person name="Wang G."/>
        </authorList>
    </citation>
    <scope>NUCLEOTIDE SEQUENCE</scope>
    <source>
        <strain evidence="2">12Hb</strain>
    </source>
</reference>
<organism evidence="2 3">
    <name type="scientific">Apolygus lucorum</name>
    <name type="common">Small green plant bug</name>
    <name type="synonym">Lygocoris lucorum</name>
    <dbReference type="NCBI Taxonomy" id="248454"/>
    <lineage>
        <taxon>Eukaryota</taxon>
        <taxon>Metazoa</taxon>
        <taxon>Ecdysozoa</taxon>
        <taxon>Arthropoda</taxon>
        <taxon>Hexapoda</taxon>
        <taxon>Insecta</taxon>
        <taxon>Pterygota</taxon>
        <taxon>Neoptera</taxon>
        <taxon>Paraneoptera</taxon>
        <taxon>Hemiptera</taxon>
        <taxon>Heteroptera</taxon>
        <taxon>Panheteroptera</taxon>
        <taxon>Cimicomorpha</taxon>
        <taxon>Miridae</taxon>
        <taxon>Mirini</taxon>
        <taxon>Apolygus</taxon>
    </lineage>
</organism>
<dbReference type="AlphaFoldDB" id="A0A8S9XFT8"/>
<evidence type="ECO:0000256" key="1">
    <source>
        <dbReference type="SAM" id="Phobius"/>
    </source>
</evidence>
<evidence type="ECO:0000313" key="2">
    <source>
        <dbReference type="EMBL" id="KAF6207128.1"/>
    </source>
</evidence>
<keyword evidence="1" id="KW-0812">Transmembrane</keyword>
<keyword evidence="1" id="KW-1133">Transmembrane helix</keyword>